<proteinExistence type="predicted"/>
<gene>
    <name evidence="2" type="primary">traU</name>
    <name evidence="2" type="ORF">GCM10007938_42610</name>
</gene>
<dbReference type="EMBL" id="BSPW01000123">
    <property type="protein sequence ID" value="GLT20476.1"/>
    <property type="molecule type" value="Genomic_DNA"/>
</dbReference>
<keyword evidence="1" id="KW-0732">Signal</keyword>
<feature type="signal peptide" evidence="1">
    <location>
        <begin position="1"/>
        <end position="29"/>
    </location>
</feature>
<reference evidence="3" key="1">
    <citation type="journal article" date="2019" name="Int. J. Syst. Evol. Microbiol.">
        <title>The Global Catalogue of Microorganisms (GCM) 10K type strain sequencing project: providing services to taxonomists for standard genome sequencing and annotation.</title>
        <authorList>
            <consortium name="The Broad Institute Genomics Platform"/>
            <consortium name="The Broad Institute Genome Sequencing Center for Infectious Disease"/>
            <person name="Wu L."/>
            <person name="Ma J."/>
        </authorList>
    </citation>
    <scope>NUCLEOTIDE SEQUENCE [LARGE SCALE GENOMIC DNA]</scope>
    <source>
        <strain evidence="3">NBRC 108723</strain>
    </source>
</reference>
<evidence type="ECO:0000313" key="3">
    <source>
        <dbReference type="Proteomes" id="UP001157138"/>
    </source>
</evidence>
<feature type="chain" id="PRO_5047008482" evidence="1">
    <location>
        <begin position="30"/>
        <end position="342"/>
    </location>
</feature>
<evidence type="ECO:0000256" key="1">
    <source>
        <dbReference type="SAM" id="SignalP"/>
    </source>
</evidence>
<dbReference type="Proteomes" id="UP001157138">
    <property type="component" value="Unassembled WGS sequence"/>
</dbReference>
<dbReference type="Pfam" id="PF06834">
    <property type="entry name" value="TraU"/>
    <property type="match status" value="1"/>
</dbReference>
<evidence type="ECO:0000313" key="2">
    <source>
        <dbReference type="EMBL" id="GLT20476.1"/>
    </source>
</evidence>
<organism evidence="2 3">
    <name type="scientific">Vibrio zhanjiangensis</name>
    <dbReference type="NCBI Taxonomy" id="1046128"/>
    <lineage>
        <taxon>Bacteria</taxon>
        <taxon>Pseudomonadati</taxon>
        <taxon>Pseudomonadota</taxon>
        <taxon>Gammaproteobacteria</taxon>
        <taxon>Vibrionales</taxon>
        <taxon>Vibrionaceae</taxon>
        <taxon>Vibrio</taxon>
    </lineage>
</organism>
<dbReference type="InterPro" id="IPR009649">
    <property type="entry name" value="TraU"/>
</dbReference>
<accession>A0ABQ6F6P2</accession>
<dbReference type="RefSeq" id="WP_284194304.1">
    <property type="nucleotide sequence ID" value="NZ_BSPW01000123.1"/>
</dbReference>
<protein>
    <submittedName>
        <fullName evidence="2">Conjugal transfer protein TraU</fullName>
    </submittedName>
</protein>
<sequence length="342" mass="38288">MTKPFLKRYGLRRCLGTLLLVLLTNKAAAQGPACVSQFINPISDICWSCMFPMTIGSVPVFPSSYPDTSNPSMPISFCPKPPPIFVQIGLNIGYWEPYALTDVTRVPYCMVNMGLSLGGANQQKIGGRITARDSDSSDGGFYHAHWYKYPLIWWLQLMQSTACMATDNFDIAYMTEIDPLWDDDELSLIVNPEALLFGNLFAQMACVPEAMATSTNMVLPFDALFWCLGSQGSAYPLTGTTNYRDTPIQAGTLIMERLNYKLHRQGIIMESHGQDGAVCYQTPMPILPKSRYRYQMSAPIPDAGWCHPYTTTTTIWEAGHDNPVTGDNFGYVQWRKRNCVFL</sequence>
<keyword evidence="3" id="KW-1185">Reference proteome</keyword>
<dbReference type="NCBIfam" id="NF010297">
    <property type="entry name" value="PRK13737.1"/>
    <property type="match status" value="1"/>
</dbReference>
<comment type="caution">
    <text evidence="2">The sequence shown here is derived from an EMBL/GenBank/DDBJ whole genome shotgun (WGS) entry which is preliminary data.</text>
</comment>
<name>A0ABQ6F6P2_9VIBR</name>